<protein>
    <recommendedName>
        <fullName evidence="6">Cytochrome c oxidase subunit 1</fullName>
    </recommendedName>
    <alternativeName>
        <fullName evidence="13">Cytochrome c oxidase polypeptide I</fullName>
    </alternativeName>
</protein>
<evidence type="ECO:0000256" key="8">
    <source>
        <dbReference type="ARBA" id="ARBA00022723"/>
    </source>
</evidence>
<dbReference type="PANTHER" id="PTHR10422:SF18">
    <property type="entry name" value="CYTOCHROME C OXIDASE SUBUNIT 1"/>
    <property type="match status" value="1"/>
</dbReference>
<reference evidence="18" key="1">
    <citation type="submission" date="2015-01" db="EMBL/GenBank/DDBJ databases">
        <authorList>
            <person name="Aksoy S."/>
            <person name="Warren W."/>
            <person name="Wilson R.K."/>
        </authorList>
    </citation>
    <scope>NUCLEOTIDE SEQUENCE [LARGE SCALE GENOMIC DNA]</scope>
    <source>
        <strain evidence="18">IAEA</strain>
    </source>
</reference>
<evidence type="ECO:0000256" key="7">
    <source>
        <dbReference type="ARBA" id="ARBA00022660"/>
    </source>
</evidence>
<keyword evidence="11" id="KW-0249">Electron transport</keyword>
<evidence type="ECO:0000259" key="16">
    <source>
        <dbReference type="PROSITE" id="PS50855"/>
    </source>
</evidence>
<comment type="similarity">
    <text evidence="4">Belongs to the heme-copper respiratory oxidase family.</text>
</comment>
<comment type="subcellular location">
    <subcellularLocation>
        <location evidence="2">Mitochondrion inner membrane</location>
        <topology evidence="2">Multi-pass membrane protein</topology>
    </subcellularLocation>
</comment>
<keyword evidence="7" id="KW-0679">Respiratory chain</keyword>
<dbReference type="InterPro" id="IPR000883">
    <property type="entry name" value="Cyt_C_Oxase_1"/>
</dbReference>
<keyword evidence="9" id="KW-0999">Mitochondrion inner membrane</keyword>
<dbReference type="GO" id="GO:0004129">
    <property type="term" value="F:cytochrome-c oxidase activity"/>
    <property type="evidence" value="ECO:0007669"/>
    <property type="project" value="UniProtKB-EC"/>
</dbReference>
<evidence type="ECO:0000256" key="1">
    <source>
        <dbReference type="ARBA" id="ARBA00001971"/>
    </source>
</evidence>
<feature type="domain" description="Cytochrome oxidase subunit I profile" evidence="16">
    <location>
        <begin position="1"/>
        <end position="63"/>
    </location>
</feature>
<evidence type="ECO:0000256" key="4">
    <source>
        <dbReference type="ARBA" id="ARBA00009578"/>
    </source>
</evidence>
<keyword evidence="15" id="KW-1133">Transmembrane helix</keyword>
<keyword evidence="15" id="KW-0472">Membrane</keyword>
<evidence type="ECO:0000256" key="2">
    <source>
        <dbReference type="ARBA" id="ARBA00004448"/>
    </source>
</evidence>
<dbReference type="VEuPathDB" id="VectorBase:GPPI009799"/>
<feature type="transmembrane region" description="Helical" evidence="15">
    <location>
        <begin position="83"/>
        <end position="102"/>
    </location>
</feature>
<dbReference type="GO" id="GO:0020037">
    <property type="term" value="F:heme binding"/>
    <property type="evidence" value="ECO:0007669"/>
    <property type="project" value="InterPro"/>
</dbReference>
<dbReference type="PANTHER" id="PTHR10422">
    <property type="entry name" value="CYTOCHROME C OXIDASE SUBUNIT 1"/>
    <property type="match status" value="1"/>
</dbReference>
<comment type="cofactor">
    <cofactor evidence="1">
        <name>heme</name>
        <dbReference type="ChEBI" id="CHEBI:30413"/>
    </cofactor>
</comment>
<evidence type="ECO:0000256" key="10">
    <source>
        <dbReference type="ARBA" id="ARBA00022967"/>
    </source>
</evidence>
<evidence type="ECO:0000256" key="11">
    <source>
        <dbReference type="ARBA" id="ARBA00022982"/>
    </source>
</evidence>
<keyword evidence="12" id="KW-0496">Mitochondrion</keyword>
<comment type="catalytic activity">
    <reaction evidence="14">
        <text>4 Fe(II)-[cytochrome c] + O2 + 8 H(+)(in) = 4 Fe(III)-[cytochrome c] + 2 H2O + 4 H(+)(out)</text>
        <dbReference type="Rhea" id="RHEA:11436"/>
        <dbReference type="Rhea" id="RHEA-COMP:10350"/>
        <dbReference type="Rhea" id="RHEA-COMP:14399"/>
        <dbReference type="ChEBI" id="CHEBI:15377"/>
        <dbReference type="ChEBI" id="CHEBI:15378"/>
        <dbReference type="ChEBI" id="CHEBI:15379"/>
        <dbReference type="ChEBI" id="CHEBI:29033"/>
        <dbReference type="ChEBI" id="CHEBI:29034"/>
        <dbReference type="EC" id="7.1.1.9"/>
    </reaction>
    <physiologicalReaction direction="left-to-right" evidence="14">
        <dbReference type="Rhea" id="RHEA:11437"/>
    </physiologicalReaction>
</comment>
<evidence type="ECO:0000256" key="12">
    <source>
        <dbReference type="ARBA" id="ARBA00023128"/>
    </source>
</evidence>
<dbReference type="Proteomes" id="UP000092460">
    <property type="component" value="Unassembled WGS sequence"/>
</dbReference>
<comment type="pathway">
    <text evidence="3">Energy metabolism; oxidative phosphorylation.</text>
</comment>
<evidence type="ECO:0000256" key="6">
    <source>
        <dbReference type="ARBA" id="ARBA00015947"/>
    </source>
</evidence>
<evidence type="ECO:0000313" key="18">
    <source>
        <dbReference type="Proteomes" id="UP000092460"/>
    </source>
</evidence>
<dbReference type="Gene3D" id="1.20.210.10">
    <property type="entry name" value="Cytochrome c oxidase-like, subunit I domain"/>
    <property type="match status" value="1"/>
</dbReference>
<evidence type="ECO:0000256" key="15">
    <source>
        <dbReference type="SAM" id="Phobius"/>
    </source>
</evidence>
<comment type="subunit">
    <text evidence="5">Component of the cytochrome c oxidase (complex IV, CIV), a multisubunit enzyme composed of a catalytic core of 3 subunits and several supernumerary subunits. The complex exists as a monomer or a dimer and forms supercomplexes (SCs) in the inner mitochondrial membrane with ubiquinol-cytochrome c oxidoreductase (cytochrome b-c1 complex, complex III, CIII).</text>
</comment>
<dbReference type="STRING" id="67801.A0A1B0AV68"/>
<accession>A0A1B0AV68</accession>
<keyword evidence="15" id="KW-0812">Transmembrane</keyword>
<evidence type="ECO:0000256" key="14">
    <source>
        <dbReference type="ARBA" id="ARBA00049512"/>
    </source>
</evidence>
<evidence type="ECO:0000256" key="5">
    <source>
        <dbReference type="ARBA" id="ARBA00011164"/>
    </source>
</evidence>
<dbReference type="AlphaFoldDB" id="A0A1B0AV68"/>
<keyword evidence="7" id="KW-0813">Transport</keyword>
<dbReference type="InterPro" id="IPR023616">
    <property type="entry name" value="Cyt_c_oxase-like_su1_dom"/>
</dbReference>
<dbReference type="PROSITE" id="PS50855">
    <property type="entry name" value="COX1"/>
    <property type="match status" value="1"/>
</dbReference>
<dbReference type="GO" id="GO:0015990">
    <property type="term" value="P:electron transport coupled proton transport"/>
    <property type="evidence" value="ECO:0007669"/>
    <property type="project" value="TreeGrafter"/>
</dbReference>
<reference evidence="17" key="2">
    <citation type="submission" date="2020-05" db="UniProtKB">
        <authorList>
            <consortium name="EnsemblMetazoa"/>
        </authorList>
    </citation>
    <scope>IDENTIFICATION</scope>
    <source>
        <strain evidence="17">IAEA</strain>
    </source>
</reference>
<feature type="transmembrane region" description="Helical" evidence="15">
    <location>
        <begin position="36"/>
        <end position="55"/>
    </location>
</feature>
<keyword evidence="8" id="KW-0479">Metal-binding</keyword>
<keyword evidence="10" id="KW-1278">Translocase</keyword>
<dbReference type="UniPathway" id="UPA00705"/>
<dbReference type="GO" id="GO:0046872">
    <property type="term" value="F:metal ion binding"/>
    <property type="evidence" value="ECO:0007669"/>
    <property type="project" value="UniProtKB-KW"/>
</dbReference>
<dbReference type="GO" id="GO:0005743">
    <property type="term" value="C:mitochondrial inner membrane"/>
    <property type="evidence" value="ECO:0007669"/>
    <property type="project" value="UniProtKB-SubCell"/>
</dbReference>
<dbReference type="SUPFAM" id="SSF81442">
    <property type="entry name" value="Cytochrome c oxidase subunit I-like"/>
    <property type="match status" value="1"/>
</dbReference>
<name>A0A1B0AV68_9MUSC</name>
<dbReference type="EMBL" id="JXJN01004030">
    <property type="status" value="NOT_ANNOTATED_CDS"/>
    <property type="molecule type" value="Genomic_DNA"/>
</dbReference>
<feature type="transmembrane region" description="Helical" evidence="15">
    <location>
        <begin position="6"/>
        <end position="24"/>
    </location>
</feature>
<organism evidence="17 18">
    <name type="scientific">Glossina palpalis gambiensis</name>
    <dbReference type="NCBI Taxonomy" id="67801"/>
    <lineage>
        <taxon>Eukaryota</taxon>
        <taxon>Metazoa</taxon>
        <taxon>Ecdysozoa</taxon>
        <taxon>Arthropoda</taxon>
        <taxon>Hexapoda</taxon>
        <taxon>Insecta</taxon>
        <taxon>Pterygota</taxon>
        <taxon>Neoptera</taxon>
        <taxon>Endopterygota</taxon>
        <taxon>Diptera</taxon>
        <taxon>Brachycera</taxon>
        <taxon>Muscomorpha</taxon>
        <taxon>Hippoboscoidea</taxon>
        <taxon>Glossinidae</taxon>
        <taxon>Glossina</taxon>
    </lineage>
</organism>
<proteinExistence type="inferred from homology"/>
<sequence>VVITALLLLLSLPVLAVAITILLTDRNLNTPFFESARGGVYILILPGFGIIAHIIKTRDRKKVNFWFIRDNLCYITSLHATQISYSLAILAALGFVILVICCKLRHDGKLVRGVGEYVCMYVCMYLIKYITKLLHRAAFRWI</sequence>
<evidence type="ECO:0000256" key="3">
    <source>
        <dbReference type="ARBA" id="ARBA00004673"/>
    </source>
</evidence>
<evidence type="ECO:0000313" key="17">
    <source>
        <dbReference type="EnsemblMetazoa" id="GPPI009799-PA"/>
    </source>
</evidence>
<evidence type="ECO:0000256" key="9">
    <source>
        <dbReference type="ARBA" id="ARBA00022792"/>
    </source>
</evidence>
<dbReference type="InterPro" id="IPR036927">
    <property type="entry name" value="Cyt_c_oxase-like_su1_sf"/>
</dbReference>
<evidence type="ECO:0000256" key="13">
    <source>
        <dbReference type="ARBA" id="ARBA00032715"/>
    </source>
</evidence>
<dbReference type="EnsemblMetazoa" id="GPPI009799-RA">
    <property type="protein sequence ID" value="GPPI009799-PA"/>
    <property type="gene ID" value="GPPI009799"/>
</dbReference>
<dbReference type="GO" id="GO:0006123">
    <property type="term" value="P:mitochondrial electron transport, cytochrome c to oxygen"/>
    <property type="evidence" value="ECO:0007669"/>
    <property type="project" value="TreeGrafter"/>
</dbReference>
<keyword evidence="18" id="KW-1185">Reference proteome</keyword>
<feature type="transmembrane region" description="Helical" evidence="15">
    <location>
        <begin position="114"/>
        <end position="131"/>
    </location>
</feature>